<accession>D2VEJ5</accession>
<evidence type="ECO:0000313" key="1">
    <source>
        <dbReference type="EMBL" id="EFC44807.1"/>
    </source>
</evidence>
<dbReference type="InParanoid" id="D2VEJ5"/>
<dbReference type="InterPro" id="IPR009003">
    <property type="entry name" value="Peptidase_S1_PA"/>
</dbReference>
<dbReference type="RefSeq" id="XP_002677551.1">
    <property type="nucleotide sequence ID" value="XM_002677505.1"/>
</dbReference>
<dbReference type="InterPro" id="IPR043504">
    <property type="entry name" value="Peptidase_S1_PA_chymotrypsin"/>
</dbReference>
<name>D2VEJ5_NAEGR</name>
<dbReference type="GeneID" id="8850204"/>
<dbReference type="KEGG" id="ngr:NAEGRDRAFT_67300"/>
<dbReference type="VEuPathDB" id="AmoebaDB:NAEGRDRAFT_67300"/>
<dbReference type="EMBL" id="GG738866">
    <property type="protein sequence ID" value="EFC44807.1"/>
    <property type="molecule type" value="Genomic_DNA"/>
</dbReference>
<reference evidence="1 2" key="1">
    <citation type="journal article" date="2010" name="Cell">
        <title>The genome of Naegleria gruberi illuminates early eukaryotic versatility.</title>
        <authorList>
            <person name="Fritz-Laylin L.K."/>
            <person name="Prochnik S.E."/>
            <person name="Ginger M.L."/>
            <person name="Dacks J.B."/>
            <person name="Carpenter M.L."/>
            <person name="Field M.C."/>
            <person name="Kuo A."/>
            <person name="Paredez A."/>
            <person name="Chapman J."/>
            <person name="Pham J."/>
            <person name="Shu S."/>
            <person name="Neupane R."/>
            <person name="Cipriano M."/>
            <person name="Mancuso J."/>
            <person name="Tu H."/>
            <person name="Salamov A."/>
            <person name="Lindquist E."/>
            <person name="Shapiro H."/>
            <person name="Lucas S."/>
            <person name="Grigoriev I.V."/>
            <person name="Cande W.Z."/>
            <person name="Fulton C."/>
            <person name="Rokhsar D.S."/>
            <person name="Dawson S.C."/>
        </authorList>
    </citation>
    <scope>NUCLEOTIDE SEQUENCE [LARGE SCALE GENOMIC DNA]</scope>
    <source>
        <strain evidence="1 2">NEG-M</strain>
    </source>
</reference>
<gene>
    <name evidence="1" type="ORF">NAEGRDRAFT_67300</name>
</gene>
<dbReference type="Proteomes" id="UP000006671">
    <property type="component" value="Unassembled WGS sequence"/>
</dbReference>
<keyword evidence="2" id="KW-1185">Reference proteome</keyword>
<proteinExistence type="predicted"/>
<organism evidence="2">
    <name type="scientific">Naegleria gruberi</name>
    <name type="common">Amoeba</name>
    <dbReference type="NCBI Taxonomy" id="5762"/>
    <lineage>
        <taxon>Eukaryota</taxon>
        <taxon>Discoba</taxon>
        <taxon>Heterolobosea</taxon>
        <taxon>Tetramitia</taxon>
        <taxon>Eutetramitia</taxon>
        <taxon>Vahlkampfiidae</taxon>
        <taxon>Naegleria</taxon>
    </lineage>
</organism>
<dbReference type="Gene3D" id="2.40.10.10">
    <property type="entry name" value="Trypsin-like serine proteases"/>
    <property type="match status" value="1"/>
</dbReference>
<evidence type="ECO:0000313" key="2">
    <source>
        <dbReference type="Proteomes" id="UP000006671"/>
    </source>
</evidence>
<dbReference type="AlphaFoldDB" id="D2VEJ5"/>
<dbReference type="SUPFAM" id="SSF50494">
    <property type="entry name" value="Trypsin-like serine proteases"/>
    <property type="match status" value="1"/>
</dbReference>
<protein>
    <submittedName>
        <fullName evidence="1">Predicted protein</fullName>
    </submittedName>
</protein>
<sequence>MERPDVIIDWRDETVSEDETHLLYDENDSSKVVNKPFVRILGYIFWWEEKCKTLSPHHQPIFARENPQVERLRYSQDLPESVEGYPVEEYLKYDTQWLETVKYQCYCYARIVSDVVGSGVSGFQLSPSFASTTRTFVHYIPQASYYSTNNHYTMVNQKNLAKIRIDWFRCEIVELEKKLHAKIFRKLGMKEKLPETKEKPKKKFDFSLLERKKPNRAIPIEANVNYVIPNINYPIKLEDPIMLIGYPKRVTKQYYLDNYENDRFPLYRDDFDNFFGLSFFKIGSLGRIKSFNDNYILVSNSALCGMGGSPVLTFDGQLIGFLIGSTKKLEYNIVMRVNHPSFIIEYLSFPAFELLELNQDLYFPLLEYIITKHLHIIEIAINSKKLKNERKRQNLVKILQIYQQRIQKQ</sequence>